<name>A0A3B0ZBU5_9ZZZZ</name>
<protein>
    <submittedName>
        <fullName evidence="1">Uncharacterized protein</fullName>
    </submittedName>
</protein>
<dbReference type="AlphaFoldDB" id="A0A3B0ZBU5"/>
<proteinExistence type="predicted"/>
<reference evidence="1" key="1">
    <citation type="submission" date="2018-06" db="EMBL/GenBank/DDBJ databases">
        <authorList>
            <person name="Zhirakovskaya E."/>
        </authorList>
    </citation>
    <scope>NUCLEOTIDE SEQUENCE</scope>
</reference>
<accession>A0A3B0ZBU5</accession>
<sequence length="134" mass="15035">MSTRIENVPKLRTVPASINAELYNIALLATLRLEAPLRIRLPGLRTIDVVINRNAWICLDRTMYDLPALAWTHINQKGRNALHTPVDCELHYYHIHANISAHKVLTSLYGALEEVLENAASSQPGKIIVLPLPK</sequence>
<evidence type="ECO:0000313" key="1">
    <source>
        <dbReference type="EMBL" id="VAW84947.1"/>
    </source>
</evidence>
<dbReference type="EMBL" id="UOFQ01000011">
    <property type="protein sequence ID" value="VAW84947.1"/>
    <property type="molecule type" value="Genomic_DNA"/>
</dbReference>
<gene>
    <name evidence="1" type="ORF">MNBD_GAMMA17-2144</name>
</gene>
<organism evidence="1">
    <name type="scientific">hydrothermal vent metagenome</name>
    <dbReference type="NCBI Taxonomy" id="652676"/>
    <lineage>
        <taxon>unclassified sequences</taxon>
        <taxon>metagenomes</taxon>
        <taxon>ecological metagenomes</taxon>
    </lineage>
</organism>